<accession>A0ABM9CGK4</accession>
<proteinExistence type="predicted"/>
<comment type="caution">
    <text evidence="1">The sequence shown here is derived from an EMBL/GenBank/DDBJ whole genome shotgun (WGS) entry which is preliminary data.</text>
</comment>
<protein>
    <submittedName>
        <fullName evidence="1">Uncharacterized protein</fullName>
    </submittedName>
</protein>
<sequence length="141" mass="15787">MSIAVNDVLDGVMDALASQYPGVTLVAGDAGEEHPRPLFAVRLVSVKHNREMGRRYRFSHEFNIQYAAAVPTYRGLHDVADQLYSTLQHITADGGLIRGSGMRHEIIDGILHFFIQFNFHVLSVVTPETKMQAAEREVRPK</sequence>
<dbReference type="Proteomes" id="UP000838686">
    <property type="component" value="Unassembled WGS sequence"/>
</dbReference>
<dbReference type="EMBL" id="CAKMMF010000020">
    <property type="protein sequence ID" value="CAH1212255.1"/>
    <property type="molecule type" value="Genomic_DNA"/>
</dbReference>
<dbReference type="RefSeq" id="WP_236343865.1">
    <property type="nucleotide sequence ID" value="NZ_CAKMMF010000020.1"/>
</dbReference>
<name>A0ABM9CGK4_9BACL</name>
<keyword evidence="2" id="KW-1185">Reference proteome</keyword>
<evidence type="ECO:0000313" key="1">
    <source>
        <dbReference type="EMBL" id="CAH1212255.1"/>
    </source>
</evidence>
<gene>
    <name evidence="1" type="ORF">PAECIP111893_03510</name>
</gene>
<evidence type="ECO:0000313" key="2">
    <source>
        <dbReference type="Proteomes" id="UP000838686"/>
    </source>
</evidence>
<organism evidence="1 2">
    <name type="scientific">Paenibacillus plantiphilus</name>
    <dbReference type="NCBI Taxonomy" id="2905650"/>
    <lineage>
        <taxon>Bacteria</taxon>
        <taxon>Bacillati</taxon>
        <taxon>Bacillota</taxon>
        <taxon>Bacilli</taxon>
        <taxon>Bacillales</taxon>
        <taxon>Paenibacillaceae</taxon>
        <taxon>Paenibacillus</taxon>
    </lineage>
</organism>
<dbReference type="Pfam" id="PF20765">
    <property type="entry name" value="Phage_tail_terminator_8"/>
    <property type="match status" value="1"/>
</dbReference>
<reference evidence="1" key="1">
    <citation type="submission" date="2022-01" db="EMBL/GenBank/DDBJ databases">
        <authorList>
            <person name="Criscuolo A."/>
        </authorList>
    </citation>
    <scope>NUCLEOTIDE SEQUENCE</scope>
    <source>
        <strain evidence="1">CIP111893</strain>
    </source>
</reference>
<dbReference type="InterPro" id="IPR049254">
    <property type="entry name" value="Phage_tail_terminator"/>
</dbReference>